<feature type="region of interest" description="Disordered" evidence="2">
    <location>
        <begin position="768"/>
        <end position="794"/>
    </location>
</feature>
<feature type="compositionally biased region" description="Basic residues" evidence="2">
    <location>
        <begin position="1001"/>
        <end position="1010"/>
    </location>
</feature>
<feature type="region of interest" description="Disordered" evidence="2">
    <location>
        <begin position="933"/>
        <end position="1010"/>
    </location>
</feature>
<feature type="coiled-coil region" evidence="1">
    <location>
        <begin position="259"/>
        <end position="286"/>
    </location>
</feature>
<feature type="coiled-coil region" evidence="1">
    <location>
        <begin position="715"/>
        <end position="753"/>
    </location>
</feature>
<dbReference type="GeneID" id="39590803"/>
<feature type="compositionally biased region" description="Pro residues" evidence="2">
    <location>
        <begin position="844"/>
        <end position="854"/>
    </location>
</feature>
<protein>
    <submittedName>
        <fullName evidence="3">Uncharacterized protein</fullName>
    </submittedName>
</protein>
<gene>
    <name evidence="3" type="ORF">EHS24_006260</name>
</gene>
<feature type="compositionally biased region" description="Low complexity" evidence="2">
    <location>
        <begin position="952"/>
        <end position="973"/>
    </location>
</feature>
<comment type="caution">
    <text evidence="3">The sequence shown here is derived from an EMBL/GenBank/DDBJ whole genome shotgun (WGS) entry which is preliminary data.</text>
</comment>
<organism evidence="3 4">
    <name type="scientific">Apiotrichum porosum</name>
    <dbReference type="NCBI Taxonomy" id="105984"/>
    <lineage>
        <taxon>Eukaryota</taxon>
        <taxon>Fungi</taxon>
        <taxon>Dikarya</taxon>
        <taxon>Basidiomycota</taxon>
        <taxon>Agaricomycotina</taxon>
        <taxon>Tremellomycetes</taxon>
        <taxon>Trichosporonales</taxon>
        <taxon>Trichosporonaceae</taxon>
        <taxon>Apiotrichum</taxon>
    </lineage>
</organism>
<dbReference type="AlphaFoldDB" id="A0A427Y0S5"/>
<evidence type="ECO:0000256" key="2">
    <source>
        <dbReference type="SAM" id="MobiDB-lite"/>
    </source>
</evidence>
<feature type="compositionally biased region" description="Polar residues" evidence="2">
    <location>
        <begin position="877"/>
        <end position="890"/>
    </location>
</feature>
<evidence type="ECO:0000313" key="4">
    <source>
        <dbReference type="Proteomes" id="UP000279236"/>
    </source>
</evidence>
<feature type="coiled-coil region" evidence="1">
    <location>
        <begin position="319"/>
        <end position="424"/>
    </location>
</feature>
<dbReference type="STRING" id="105984.A0A427Y0S5"/>
<dbReference type="EMBL" id="RSCE01000003">
    <property type="protein sequence ID" value="RSH84736.1"/>
    <property type="molecule type" value="Genomic_DNA"/>
</dbReference>
<reference evidence="3 4" key="1">
    <citation type="submission" date="2018-11" db="EMBL/GenBank/DDBJ databases">
        <title>Genome sequence of Apiotrichum porosum DSM 27194.</title>
        <authorList>
            <person name="Aliyu H."/>
            <person name="Gorte O."/>
            <person name="Ochsenreither K."/>
        </authorList>
    </citation>
    <scope>NUCLEOTIDE SEQUENCE [LARGE SCALE GENOMIC DNA]</scope>
    <source>
        <strain evidence="3 4">DSM 27194</strain>
    </source>
</reference>
<feature type="region of interest" description="Disordered" evidence="2">
    <location>
        <begin position="815"/>
        <end position="903"/>
    </location>
</feature>
<feature type="coiled-coil region" evidence="1">
    <location>
        <begin position="110"/>
        <end position="165"/>
    </location>
</feature>
<accession>A0A427Y0S5</accession>
<evidence type="ECO:0000313" key="3">
    <source>
        <dbReference type="EMBL" id="RSH84736.1"/>
    </source>
</evidence>
<keyword evidence="4" id="KW-1185">Reference proteome</keyword>
<name>A0A427Y0S5_9TREE</name>
<evidence type="ECO:0000256" key="1">
    <source>
        <dbReference type="SAM" id="Coils"/>
    </source>
</evidence>
<dbReference type="PANTHER" id="PTHR43049">
    <property type="entry name" value="EARLY ENDOSOME ANTIGEN"/>
    <property type="match status" value="1"/>
</dbReference>
<feature type="region of interest" description="Disordered" evidence="2">
    <location>
        <begin position="1"/>
        <end position="107"/>
    </location>
</feature>
<dbReference type="PANTHER" id="PTHR43049:SF1">
    <property type="entry name" value="EARLY ENDOSOME ANTIGEN"/>
    <property type="match status" value="1"/>
</dbReference>
<dbReference type="RefSeq" id="XP_028478184.1">
    <property type="nucleotide sequence ID" value="XM_028621732.1"/>
</dbReference>
<feature type="compositionally biased region" description="Polar residues" evidence="2">
    <location>
        <begin position="768"/>
        <end position="782"/>
    </location>
</feature>
<proteinExistence type="predicted"/>
<sequence length="1010" mass="108928">MKQDLFGQRRGHDFGGHTSGPFHQGTQSDLAGPFNNGHSNHQAMGSIHPDDGQKQQTMEQDQQHMSHEPQPNRGHQHQQSFASDRHFSNGRQSMTPSANTRPPQPLNNSLLEAARQLDMNTEKIEQLESHIADLNAHADSIEKDNAQLREHLQAAQKQTEEIKASKDGTVKMARDRFKELSEKFAETHGNLNDLRQTFHRQQASTLADLKEAIKDKDTLARELESCRTTLTTAVEVATSSAHAALDDLKAVQEERETVVKEKNGEIKALRLALENEESHNKQLAALHDTVTVAFGGDITTFGSNLATVAGSGLLSANVVTTLQDQIGQYRSELNKANERREEALLTIETLRQEFKDLESAHEEARESLIAQVSEQTAAIASIVAENKLASMDASNEIDCLKAVNKALEEKSDILTAKHARLEGKMKDAALSHREAVAVARTETIASQATLEKEERDAKEYKKAAEHKFESYQRDIQTLKDTITQAAHAEKVAQALAAERTTVLTEAKSELGTARKSIQRLEKDISKLEQQLASSQDRCKLLQNEVITVQKDLDTAHESAKATHDMSAKSRELQKKISDQAARLTDKDSHIATLETLVKAKNDAADSLASQLKEINDSAVDEAVARDAEIQDLRRQLDKKSTDQNAAALHYAAEEAKLVDELKKKEQERLGLQCSLDQVTASVPAGTSLIRYQRGEMVAADKEFLQAIELSFQKTITERENQIHEVTSQLEHANKQLQNKVRKLEEARKTVTMTPVSVPPRVVIQAPLSSPLSDLEGTNTARTPTPALPVPGKRKLVELDSNTDVVDEILGDGFDGDMDLHTAGPSKPKPKPPTGAADVTKAAPSAPPPPSPKAQPNPKAQPKKSALKKTTSAKKPNVATTTTTRRQSVRLSSLPIRDSASPAPPALKFTISSASVSASTPAAQMPSTLLPPYIASNAPASGSSGGGGGGAGPSALAIASASATAAANQAASSSTPDLASGSGSGSGSGGAGTHPPPASQNPKRKKVVNTY</sequence>
<feature type="coiled-coil region" evidence="1">
    <location>
        <begin position="461"/>
        <end position="544"/>
    </location>
</feature>
<feature type="compositionally biased region" description="Gly residues" evidence="2">
    <location>
        <begin position="942"/>
        <end position="951"/>
    </location>
</feature>
<dbReference type="Proteomes" id="UP000279236">
    <property type="component" value="Unassembled WGS sequence"/>
</dbReference>
<feature type="compositionally biased region" description="Gly residues" evidence="2">
    <location>
        <begin position="981"/>
        <end position="991"/>
    </location>
</feature>
<keyword evidence="1" id="KW-0175">Coiled coil</keyword>
<feature type="compositionally biased region" description="Polar residues" evidence="2">
    <location>
        <begin position="89"/>
        <end position="107"/>
    </location>
</feature>